<dbReference type="EMBL" id="LAZR01048398">
    <property type="protein sequence ID" value="KKK92021.1"/>
    <property type="molecule type" value="Genomic_DNA"/>
</dbReference>
<dbReference type="AlphaFoldDB" id="A0A0F9C5U6"/>
<keyword evidence="1" id="KW-1133">Transmembrane helix</keyword>
<organism evidence="2">
    <name type="scientific">marine sediment metagenome</name>
    <dbReference type="NCBI Taxonomy" id="412755"/>
    <lineage>
        <taxon>unclassified sequences</taxon>
        <taxon>metagenomes</taxon>
        <taxon>ecological metagenomes</taxon>
    </lineage>
</organism>
<accession>A0A0F9C5U6</accession>
<name>A0A0F9C5U6_9ZZZZ</name>
<evidence type="ECO:0000313" key="2">
    <source>
        <dbReference type="EMBL" id="KKK92021.1"/>
    </source>
</evidence>
<protein>
    <submittedName>
        <fullName evidence="2">Uncharacterized protein</fullName>
    </submittedName>
</protein>
<sequence>MAVNKYVAYGIGTLTIVTLLTLGLMVKYDDTHVCRSLDLSMDCDRLSSTGKTCYPEPDTRKGSKYCREGWEEIATGITVLPTSECEYDGTALAYCCDVNGCEQI</sequence>
<reference evidence="2" key="1">
    <citation type="journal article" date="2015" name="Nature">
        <title>Complex archaea that bridge the gap between prokaryotes and eukaryotes.</title>
        <authorList>
            <person name="Spang A."/>
            <person name="Saw J.H."/>
            <person name="Jorgensen S.L."/>
            <person name="Zaremba-Niedzwiedzka K."/>
            <person name="Martijn J."/>
            <person name="Lind A.E."/>
            <person name="van Eijk R."/>
            <person name="Schleper C."/>
            <person name="Guy L."/>
            <person name="Ettema T.J."/>
        </authorList>
    </citation>
    <scope>NUCLEOTIDE SEQUENCE</scope>
</reference>
<feature type="transmembrane region" description="Helical" evidence="1">
    <location>
        <begin position="6"/>
        <end position="26"/>
    </location>
</feature>
<proteinExistence type="predicted"/>
<evidence type="ECO:0000256" key="1">
    <source>
        <dbReference type="SAM" id="Phobius"/>
    </source>
</evidence>
<comment type="caution">
    <text evidence="2">The sequence shown here is derived from an EMBL/GenBank/DDBJ whole genome shotgun (WGS) entry which is preliminary data.</text>
</comment>
<keyword evidence="1" id="KW-0472">Membrane</keyword>
<gene>
    <name evidence="2" type="ORF">LCGC14_2707100</name>
</gene>
<keyword evidence="1" id="KW-0812">Transmembrane</keyword>